<keyword evidence="7" id="KW-0256">Endoplasmic reticulum</keyword>
<dbReference type="AlphaFoldDB" id="A0A1Y1S8A6"/>
<dbReference type="EMBL" id="LWDP01000021">
    <property type="protein sequence ID" value="ORD94417.1"/>
    <property type="molecule type" value="Genomic_DNA"/>
</dbReference>
<dbReference type="PANTHER" id="PTHR13148">
    <property type="entry name" value="PER1-RELATED"/>
    <property type="match status" value="1"/>
</dbReference>
<comment type="subcellular location">
    <subcellularLocation>
        <location evidence="1">Endomembrane system</location>
        <topology evidence="1">Multi-pass membrane protein</topology>
    </subcellularLocation>
    <subcellularLocation>
        <location evidence="7">Endoplasmic reticulum membrane</location>
        <topology evidence="7">Multi-pass membrane protein</topology>
    </subcellularLocation>
</comment>
<evidence type="ECO:0000256" key="5">
    <source>
        <dbReference type="ARBA" id="ARBA00022989"/>
    </source>
</evidence>
<accession>A0A1Y1S8A6</accession>
<comment type="function">
    <text evidence="7">Involved in the lipid remodeling steps of GPI-anchor maturation.</text>
</comment>
<keyword evidence="5 7" id="KW-1133">Transmembrane helix</keyword>
<keyword evidence="4" id="KW-0732">Signal</keyword>
<feature type="transmembrane region" description="Helical" evidence="7">
    <location>
        <begin position="287"/>
        <end position="307"/>
    </location>
</feature>
<dbReference type="Pfam" id="PF04080">
    <property type="entry name" value="Per1"/>
    <property type="match status" value="1"/>
</dbReference>
<sequence>MLIHHIIILRISVFKTNKTLEYLKSIYNNKLTPFMPFDRLFMRGSDDQFNSLVSCSGGCVDEIVEEIKLNFVDRILNRTKLDKAVLLCNYNCIKQLKYNNCKYNGRWIFMSLLGFTELLSSGCALLKFIINLSYYKKLVRISRGSPLRVDYLIHYGAMSLAFISSFLFHLHETVLTRNMDYFTAVFTIAMSALVTTQRNILILISINKKNRQSGTELPKCYYVLKQTVRIIFVTGYVYHVYRMLYIDFNYKYNMVVCGILLCLIQLNYLITTVYYKNKHIKDKIVTLTNLIIISGVFELSDFPPLFYLMDSHFLWHAGLLLSIKPFYKFTFLEAKLYRKMFNRTKETDKRK</sequence>
<keyword evidence="3 7" id="KW-0812">Transmembrane</keyword>
<dbReference type="PANTHER" id="PTHR13148:SF0">
    <property type="entry name" value="POST-GPI ATTACHMENT TO PROTEINS FACTOR 3"/>
    <property type="match status" value="1"/>
</dbReference>
<dbReference type="GO" id="GO:0005789">
    <property type="term" value="C:endoplasmic reticulum membrane"/>
    <property type="evidence" value="ECO:0007669"/>
    <property type="project" value="UniProtKB-SubCell"/>
</dbReference>
<gene>
    <name evidence="8" type="primary">PER1</name>
    <name evidence="8" type="ORF">ECANGB1_750</name>
</gene>
<evidence type="ECO:0000256" key="7">
    <source>
        <dbReference type="RuleBase" id="RU365066"/>
    </source>
</evidence>
<comment type="similarity">
    <text evidence="7">Belongs to the PGAP3 family.</text>
</comment>
<name>A0A1Y1S8A6_9MICR</name>
<dbReference type="GO" id="GO:0006506">
    <property type="term" value="P:GPI anchor biosynthetic process"/>
    <property type="evidence" value="ECO:0007669"/>
    <property type="project" value="UniProtKB-KW"/>
</dbReference>
<feature type="transmembrane region" description="Helical" evidence="7">
    <location>
        <begin position="182"/>
        <end position="206"/>
    </location>
</feature>
<dbReference type="Proteomes" id="UP000192639">
    <property type="component" value="Unassembled WGS sequence"/>
</dbReference>
<evidence type="ECO:0000256" key="6">
    <source>
        <dbReference type="ARBA" id="ARBA00023136"/>
    </source>
</evidence>
<reference evidence="8 9" key="1">
    <citation type="journal article" date="2017" name="Environ. Microbiol.">
        <title>Decay of the glycolytic pathway and adaptation to intranuclear parasitism within Enterocytozoonidae microsporidia.</title>
        <authorList>
            <person name="Wiredu Boakye D."/>
            <person name="Jaroenlak P."/>
            <person name="Prachumwat A."/>
            <person name="Williams T.A."/>
            <person name="Bateman K.S."/>
            <person name="Itsathitphaisarn O."/>
            <person name="Sritunyalucksana K."/>
            <person name="Paszkiewicz K.H."/>
            <person name="Moore K.A."/>
            <person name="Stentiford G.D."/>
            <person name="Williams B.A."/>
        </authorList>
    </citation>
    <scope>NUCLEOTIDE SEQUENCE [LARGE SCALE GENOMIC DNA]</scope>
    <source>
        <strain evidence="8 9">GB1</strain>
    </source>
</reference>
<feature type="transmembrane region" description="Helical" evidence="7">
    <location>
        <begin position="107"/>
        <end position="130"/>
    </location>
</feature>
<dbReference type="GO" id="GO:0016788">
    <property type="term" value="F:hydrolase activity, acting on ester bonds"/>
    <property type="evidence" value="ECO:0007669"/>
    <property type="project" value="TreeGrafter"/>
</dbReference>
<organism evidence="8 9">
    <name type="scientific">Enterospora canceri</name>
    <dbReference type="NCBI Taxonomy" id="1081671"/>
    <lineage>
        <taxon>Eukaryota</taxon>
        <taxon>Fungi</taxon>
        <taxon>Fungi incertae sedis</taxon>
        <taxon>Microsporidia</taxon>
        <taxon>Enterocytozoonidae</taxon>
        <taxon>Enterospora</taxon>
    </lineage>
</organism>
<evidence type="ECO:0000313" key="8">
    <source>
        <dbReference type="EMBL" id="ORD94417.1"/>
    </source>
</evidence>
<comment type="caution">
    <text evidence="8">The sequence shown here is derived from an EMBL/GenBank/DDBJ whole genome shotgun (WGS) entry which is preliminary data.</text>
</comment>
<keyword evidence="2 7" id="KW-0337">GPI-anchor biosynthesis</keyword>
<feature type="transmembrane region" description="Helical" evidence="7">
    <location>
        <begin position="151"/>
        <end position="170"/>
    </location>
</feature>
<dbReference type="OrthoDB" id="419770at2759"/>
<evidence type="ECO:0000256" key="4">
    <source>
        <dbReference type="ARBA" id="ARBA00022729"/>
    </source>
</evidence>
<keyword evidence="6 7" id="KW-0472">Membrane</keyword>
<feature type="transmembrane region" description="Helical" evidence="7">
    <location>
        <begin position="227"/>
        <end position="246"/>
    </location>
</feature>
<evidence type="ECO:0000256" key="3">
    <source>
        <dbReference type="ARBA" id="ARBA00022692"/>
    </source>
</evidence>
<keyword evidence="9" id="KW-1185">Reference proteome</keyword>
<dbReference type="InterPro" id="IPR007217">
    <property type="entry name" value="Per1-like"/>
</dbReference>
<feature type="transmembrane region" description="Helical" evidence="7">
    <location>
        <begin position="252"/>
        <end position="275"/>
    </location>
</feature>
<proteinExistence type="inferred from homology"/>
<evidence type="ECO:0000313" key="9">
    <source>
        <dbReference type="Proteomes" id="UP000192639"/>
    </source>
</evidence>
<evidence type="ECO:0000256" key="1">
    <source>
        <dbReference type="ARBA" id="ARBA00004127"/>
    </source>
</evidence>
<dbReference type="VEuPathDB" id="MicrosporidiaDB:ECANGB1_750"/>
<evidence type="ECO:0000256" key="2">
    <source>
        <dbReference type="ARBA" id="ARBA00022502"/>
    </source>
</evidence>
<feature type="transmembrane region" description="Helical" evidence="7">
    <location>
        <begin position="313"/>
        <end position="331"/>
    </location>
</feature>
<protein>
    <recommendedName>
        <fullName evidence="7">Post-GPI attachment to proteins factor 3</fullName>
    </recommendedName>
</protein>